<organism evidence="1 2">
    <name type="scientific">Vigna unguiculata</name>
    <name type="common">Cowpea</name>
    <dbReference type="NCBI Taxonomy" id="3917"/>
    <lineage>
        <taxon>Eukaryota</taxon>
        <taxon>Viridiplantae</taxon>
        <taxon>Streptophyta</taxon>
        <taxon>Embryophyta</taxon>
        <taxon>Tracheophyta</taxon>
        <taxon>Spermatophyta</taxon>
        <taxon>Magnoliopsida</taxon>
        <taxon>eudicotyledons</taxon>
        <taxon>Gunneridae</taxon>
        <taxon>Pentapetalae</taxon>
        <taxon>rosids</taxon>
        <taxon>fabids</taxon>
        <taxon>Fabales</taxon>
        <taxon>Fabaceae</taxon>
        <taxon>Papilionoideae</taxon>
        <taxon>50 kb inversion clade</taxon>
        <taxon>NPAAA clade</taxon>
        <taxon>indigoferoid/millettioid clade</taxon>
        <taxon>Phaseoleae</taxon>
        <taxon>Vigna</taxon>
    </lineage>
</organism>
<dbReference type="EMBL" id="CP039354">
    <property type="protein sequence ID" value="QCE08801.1"/>
    <property type="molecule type" value="Genomic_DNA"/>
</dbReference>
<evidence type="ECO:0000313" key="2">
    <source>
        <dbReference type="Proteomes" id="UP000501690"/>
    </source>
</evidence>
<dbReference type="PANTHER" id="PTHR38221">
    <property type="entry name" value="BNAA04G14260D PROTEIN"/>
    <property type="match status" value="1"/>
</dbReference>
<evidence type="ECO:0000313" key="1">
    <source>
        <dbReference type="EMBL" id="QCE08801.1"/>
    </source>
</evidence>
<dbReference type="PANTHER" id="PTHR38221:SF1">
    <property type="entry name" value="OVULE PROTEIN"/>
    <property type="match status" value="1"/>
</dbReference>
<accession>A0A4D6N7G1</accession>
<name>A0A4D6N7G1_VIGUN</name>
<proteinExistence type="predicted"/>
<reference evidence="1 2" key="1">
    <citation type="submission" date="2019-04" db="EMBL/GenBank/DDBJ databases">
        <title>An improved genome assembly and genetic linkage map for asparagus bean, Vigna unguiculata ssp. sesquipedialis.</title>
        <authorList>
            <person name="Xia Q."/>
            <person name="Zhang R."/>
            <person name="Dong Y."/>
        </authorList>
    </citation>
    <scope>NUCLEOTIDE SEQUENCE [LARGE SCALE GENOMIC DNA]</scope>
    <source>
        <tissue evidence="1">Leaf</tissue>
    </source>
</reference>
<dbReference type="Proteomes" id="UP000501690">
    <property type="component" value="Linkage Group LG10"/>
</dbReference>
<protein>
    <submittedName>
        <fullName evidence="1">Uncharacterized protein</fullName>
    </submittedName>
</protein>
<dbReference type="AlphaFoldDB" id="A0A4D6N7G1"/>
<keyword evidence="2" id="KW-1185">Reference proteome</keyword>
<sequence>MPDVTMSDSNTHDQGEDPYKFIFDHSRISASQEEYLRDLCVRARGHHSPSTSVDSPVVPLDVFHTPPENTSPPSFCDQPTAATECDHPCTVNHAVDVDAATQGFIYLSEGLNLGFSGVQPSQGTNVVGESSVKTSKFSEGDMGSEKEPCTPEVVDSFRGLLEFTQEEEKDLEDFTLLEVTQASEMVFPRPNWWPEGFDGLEKPPCSDDVYTALLKIKTEKEKNFEDLNLLEVLEVAKACGMVFTPPRWWPGRL</sequence>
<gene>
    <name evidence="1" type="ORF">DEO72_LG10g18</name>
</gene>